<dbReference type="AlphaFoldDB" id="I0Z2C6"/>
<dbReference type="Proteomes" id="UP000007264">
    <property type="component" value="Unassembled WGS sequence"/>
</dbReference>
<evidence type="ECO:0000313" key="3">
    <source>
        <dbReference type="Proteomes" id="UP000007264"/>
    </source>
</evidence>
<feature type="compositionally biased region" description="Basic and acidic residues" evidence="1">
    <location>
        <begin position="74"/>
        <end position="92"/>
    </location>
</feature>
<dbReference type="OrthoDB" id="10459615at2759"/>
<dbReference type="KEGG" id="csl:COCSUDRAFT_41086"/>
<feature type="compositionally biased region" description="Low complexity" evidence="1">
    <location>
        <begin position="48"/>
        <end position="60"/>
    </location>
</feature>
<evidence type="ECO:0000313" key="2">
    <source>
        <dbReference type="EMBL" id="EIE24795.1"/>
    </source>
</evidence>
<feature type="region of interest" description="Disordered" evidence="1">
    <location>
        <begin position="164"/>
        <end position="197"/>
    </location>
</feature>
<dbReference type="EMBL" id="AGSI01000005">
    <property type="protein sequence ID" value="EIE24795.1"/>
    <property type="molecule type" value="Genomic_DNA"/>
</dbReference>
<keyword evidence="3" id="KW-1185">Reference proteome</keyword>
<feature type="compositionally biased region" description="Pro residues" evidence="1">
    <location>
        <begin position="27"/>
        <end position="44"/>
    </location>
</feature>
<comment type="caution">
    <text evidence="2">The sequence shown here is derived from an EMBL/GenBank/DDBJ whole genome shotgun (WGS) entry which is preliminary data.</text>
</comment>
<dbReference type="RefSeq" id="XP_005649339.1">
    <property type="nucleotide sequence ID" value="XM_005649282.1"/>
</dbReference>
<accession>I0Z2C6</accession>
<evidence type="ECO:0000256" key="1">
    <source>
        <dbReference type="SAM" id="MobiDB-lite"/>
    </source>
</evidence>
<organism evidence="2 3">
    <name type="scientific">Coccomyxa subellipsoidea (strain C-169)</name>
    <name type="common">Green microalga</name>
    <dbReference type="NCBI Taxonomy" id="574566"/>
    <lineage>
        <taxon>Eukaryota</taxon>
        <taxon>Viridiplantae</taxon>
        <taxon>Chlorophyta</taxon>
        <taxon>core chlorophytes</taxon>
        <taxon>Trebouxiophyceae</taxon>
        <taxon>Trebouxiophyceae incertae sedis</taxon>
        <taxon>Coccomyxaceae</taxon>
        <taxon>Coccomyxa</taxon>
        <taxon>Coccomyxa subellipsoidea</taxon>
    </lineage>
</organism>
<feature type="compositionally biased region" description="Acidic residues" evidence="1">
    <location>
        <begin position="762"/>
        <end position="778"/>
    </location>
</feature>
<feature type="region of interest" description="Disordered" evidence="1">
    <location>
        <begin position="726"/>
        <end position="784"/>
    </location>
</feature>
<gene>
    <name evidence="2" type="ORF">COCSUDRAFT_41086</name>
</gene>
<sequence>MEVAMGLPVEQGLQEGGVDEPELPTTQSPPEPVPEPEASLPPPTVEDLPVVEPTVGVPTVEEPPLPNLKTCRNCGEKKPRTDFHKNHSKADELEDVCRPCKAQRDASRRAMRASMVPNVSQKTCKKCQVEKPAEDFPRNKLTSDGLHSYCKKCKLALDTISREKRKRQDGNGYTPRGQILPEAGPQEGARGRGAPEEMPMPQLLLCDSCKQYHPIESMSEDPAMPGVLRCIPCRTALAAYSQQQLDEQQQAIHEGAPVMDGADPQQYAAALAASSRLPPSEHPGLPDSYQLPVPDAGGYGDAQMQQAAPRNASAAMGTAVSAAQGEPDASLTALLVDPSLSEPLQVVPQKVCHGCALEKQAPHFMPDRRSKDGLMNYCRECCLSGTAAAANVIPRRPGRPPRAAALLPLTHKGCRKCNETKPAEDFPQKRSHPDGRDDYCKACHARATAARVAARGPVKQPTVESKQCSKCREEKPAAEFHRDCNKPDGLRGRCRACEAAAGQVRRHSRHKTLEPTVESKVCRRCNVEKSAEDFPRKKERSDGLDSYCKVCNCAATALRVQRKGPIAPNVVSKVCGRCGEDKAASEFPARASSSDGLHSYCRPCKAASNRGGGSPIPEQIHDEDMDAAASAAIQRAEAVAAVEASLGTSGPGMAPQDGVPGQPMAAWAGALDAEQAASAGLQQAAWAHMMAPQIGVPMAVQPDPQQQQHLMHLQQLQQQALLQQHMQPPPQQLQPVMLQPHLPPEEPQLQDQGDPELPAQQEEQEPEQQEPLQEDQVEEAQATA</sequence>
<reference evidence="2 3" key="1">
    <citation type="journal article" date="2012" name="Genome Biol.">
        <title>The genome of the polar eukaryotic microalga coccomyxa subellipsoidea reveals traits of cold adaptation.</title>
        <authorList>
            <person name="Blanc G."/>
            <person name="Agarkova I."/>
            <person name="Grimwood J."/>
            <person name="Kuo A."/>
            <person name="Brueggeman A."/>
            <person name="Dunigan D."/>
            <person name="Gurnon J."/>
            <person name="Ladunga I."/>
            <person name="Lindquist E."/>
            <person name="Lucas S."/>
            <person name="Pangilinan J."/>
            <person name="Proschold T."/>
            <person name="Salamov A."/>
            <person name="Schmutz J."/>
            <person name="Weeks D."/>
            <person name="Yamada T."/>
            <person name="Claverie J.M."/>
            <person name="Grigoriev I."/>
            <person name="Van Etten J."/>
            <person name="Lomsadze A."/>
            <person name="Borodovsky M."/>
        </authorList>
    </citation>
    <scope>NUCLEOTIDE SEQUENCE [LARGE SCALE GENOMIC DNA]</scope>
    <source>
        <strain evidence="2 3">C-169</strain>
    </source>
</reference>
<protein>
    <recommendedName>
        <fullName evidence="4">Stc1 domain-containing protein</fullName>
    </recommendedName>
</protein>
<feature type="region of interest" description="Disordered" evidence="1">
    <location>
        <begin position="272"/>
        <end position="312"/>
    </location>
</feature>
<feature type="region of interest" description="Disordered" evidence="1">
    <location>
        <begin position="1"/>
        <end position="92"/>
    </location>
</feature>
<proteinExistence type="predicted"/>
<dbReference type="GeneID" id="17042796"/>
<evidence type="ECO:0008006" key="4">
    <source>
        <dbReference type="Google" id="ProtNLM"/>
    </source>
</evidence>
<name>I0Z2C6_COCSC</name>
<feature type="compositionally biased region" description="Low complexity" evidence="1">
    <location>
        <begin position="747"/>
        <end position="761"/>
    </location>
</feature>